<dbReference type="Pfam" id="PF02623">
    <property type="entry name" value="FliW"/>
    <property type="match status" value="1"/>
</dbReference>
<protein>
    <recommendedName>
        <fullName evidence="4">Flagellar assembly factor FliW</fullName>
    </recommendedName>
</protein>
<evidence type="ECO:0000256" key="3">
    <source>
        <dbReference type="ARBA" id="ARBA00022845"/>
    </source>
</evidence>
<dbReference type="PANTHER" id="PTHR39190:SF1">
    <property type="entry name" value="FLAGELLAR ASSEMBLY FACTOR FLIW"/>
    <property type="match status" value="1"/>
</dbReference>
<dbReference type="KEGG" id="bsol:FSW04_03940"/>
<dbReference type="OrthoDB" id="3268119at2"/>
<evidence type="ECO:0000313" key="6">
    <source>
        <dbReference type="Proteomes" id="UP000321805"/>
    </source>
</evidence>
<dbReference type="GO" id="GO:0044780">
    <property type="term" value="P:bacterial-type flagellum assembly"/>
    <property type="evidence" value="ECO:0007669"/>
    <property type="project" value="UniProtKB-UniRule"/>
</dbReference>
<sequence length="163" mass="17567">MSRLATPTHGGDSPMNVILQSSRFGELQIPAEAVLDFPAGLIGLGGRRFALLARSEESAFVWLHSMDDPDLAVPVTNPWRFFEDYEIELGDDEAERLGISGPEDASIYVTVRSAPALDDFCANLRAPILVVGNQGHQVINQAAIAPVRAPLFAGLQEEPSRAA</sequence>
<keyword evidence="2 4" id="KW-1005">Bacterial flagellum biogenesis</keyword>
<dbReference type="GO" id="GO:0005737">
    <property type="term" value="C:cytoplasm"/>
    <property type="evidence" value="ECO:0007669"/>
    <property type="project" value="UniProtKB-SubCell"/>
</dbReference>
<evidence type="ECO:0000256" key="4">
    <source>
        <dbReference type="HAMAP-Rule" id="MF_01185"/>
    </source>
</evidence>
<proteinExistence type="inferred from homology"/>
<evidence type="ECO:0000256" key="2">
    <source>
        <dbReference type="ARBA" id="ARBA00022795"/>
    </source>
</evidence>
<dbReference type="InterPro" id="IPR024046">
    <property type="entry name" value="Flagellar_assmbl_FliW_dom_sf"/>
</dbReference>
<reference evidence="5 6" key="1">
    <citation type="journal article" date="2018" name="J. Microbiol.">
        <title>Baekduia soli gen. nov., sp. nov., a novel bacterium isolated from the soil of Baekdu Mountain and proposal of a novel family name, Baekduiaceae fam. nov.</title>
        <authorList>
            <person name="An D.S."/>
            <person name="Siddiqi M.Z."/>
            <person name="Kim K.H."/>
            <person name="Yu H.S."/>
            <person name="Im W.T."/>
        </authorList>
    </citation>
    <scope>NUCLEOTIDE SEQUENCE [LARGE SCALE GENOMIC DNA]</scope>
    <source>
        <strain evidence="5 6">BR7-21</strain>
    </source>
</reference>
<comment type="function">
    <text evidence="4">Acts as an anti-CsrA protein, binds CsrA and prevents it from repressing translation of its target genes, one of which is flagellin. Binds to flagellin and participates in the assembly of the flagellum.</text>
</comment>
<comment type="subunit">
    <text evidence="4">Interacts with translational regulator CsrA and flagellin(s).</text>
</comment>
<dbReference type="InterPro" id="IPR003775">
    <property type="entry name" value="Flagellar_assembly_factor_FliW"/>
</dbReference>
<dbReference type="Proteomes" id="UP000321805">
    <property type="component" value="Chromosome"/>
</dbReference>
<organism evidence="5 6">
    <name type="scientific">Baekduia soli</name>
    <dbReference type="NCBI Taxonomy" id="496014"/>
    <lineage>
        <taxon>Bacteria</taxon>
        <taxon>Bacillati</taxon>
        <taxon>Actinomycetota</taxon>
        <taxon>Thermoleophilia</taxon>
        <taxon>Solirubrobacterales</taxon>
        <taxon>Baekduiaceae</taxon>
        <taxon>Baekduia</taxon>
    </lineage>
</organism>
<keyword evidence="4" id="KW-0143">Chaperone</keyword>
<dbReference type="GO" id="GO:0006417">
    <property type="term" value="P:regulation of translation"/>
    <property type="evidence" value="ECO:0007669"/>
    <property type="project" value="UniProtKB-KW"/>
</dbReference>
<dbReference type="EMBL" id="CP042430">
    <property type="protein sequence ID" value="QEC46818.1"/>
    <property type="molecule type" value="Genomic_DNA"/>
</dbReference>
<comment type="similarity">
    <text evidence="4">Belongs to the FliW family.</text>
</comment>
<comment type="subcellular location">
    <subcellularLocation>
        <location evidence="4">Cytoplasm</location>
    </subcellularLocation>
</comment>
<dbReference type="HAMAP" id="MF_01185">
    <property type="entry name" value="FliW"/>
    <property type="match status" value="1"/>
</dbReference>
<dbReference type="PANTHER" id="PTHR39190">
    <property type="entry name" value="FLAGELLAR ASSEMBLY FACTOR FLIW"/>
    <property type="match status" value="1"/>
</dbReference>
<dbReference type="AlphaFoldDB" id="A0A5B8U1F8"/>
<keyword evidence="6" id="KW-1185">Reference proteome</keyword>
<evidence type="ECO:0000313" key="5">
    <source>
        <dbReference type="EMBL" id="QEC46818.1"/>
    </source>
</evidence>
<dbReference type="Gene3D" id="2.30.290.10">
    <property type="entry name" value="BH3618-like"/>
    <property type="match status" value="1"/>
</dbReference>
<evidence type="ECO:0000256" key="1">
    <source>
        <dbReference type="ARBA" id="ARBA00022490"/>
    </source>
</evidence>
<keyword evidence="1 4" id="KW-0963">Cytoplasm</keyword>
<accession>A0A5B8U1F8</accession>
<name>A0A5B8U1F8_9ACTN</name>
<gene>
    <name evidence="4" type="primary">fliW</name>
    <name evidence="5" type="ORF">FSW04_03940</name>
</gene>
<dbReference type="SUPFAM" id="SSF141457">
    <property type="entry name" value="BH3618-like"/>
    <property type="match status" value="1"/>
</dbReference>
<keyword evidence="3 4" id="KW-0810">Translation regulation</keyword>